<reference evidence="2 3" key="1">
    <citation type="journal article" date="2019" name="Nat. Med.">
        <title>A library of human gut bacterial isolates paired with longitudinal multiomics data enables mechanistic microbiome research.</title>
        <authorList>
            <person name="Poyet M."/>
            <person name="Groussin M."/>
            <person name="Gibbons S.M."/>
            <person name="Avila-Pacheco J."/>
            <person name="Jiang X."/>
            <person name="Kearney S.M."/>
            <person name="Perrotta A.R."/>
            <person name="Berdy B."/>
            <person name="Zhao S."/>
            <person name="Lieberman T.D."/>
            <person name="Swanson P.K."/>
            <person name="Smith M."/>
            <person name="Roesemann S."/>
            <person name="Alexander J.E."/>
            <person name="Rich S.A."/>
            <person name="Livny J."/>
            <person name="Vlamakis H."/>
            <person name="Clish C."/>
            <person name="Bullock K."/>
            <person name="Deik A."/>
            <person name="Scott J."/>
            <person name="Pierce K.A."/>
            <person name="Xavier R.J."/>
            <person name="Alm E.J."/>
        </authorList>
    </citation>
    <scope>NUCLEOTIDE SEQUENCE [LARGE SCALE GENOMIC DNA]</scope>
    <source>
        <strain evidence="2 3">BIOML-A1</strain>
    </source>
</reference>
<dbReference type="EMBL" id="WKZA01000023">
    <property type="protein sequence ID" value="MSA94773.1"/>
    <property type="molecule type" value="Genomic_DNA"/>
</dbReference>
<evidence type="ECO:0000256" key="1">
    <source>
        <dbReference type="SAM" id="MobiDB-lite"/>
    </source>
</evidence>
<dbReference type="RefSeq" id="WP_154270343.1">
    <property type="nucleotide sequence ID" value="NZ_CP168029.1"/>
</dbReference>
<gene>
    <name evidence="2" type="ORF">GKG38_06810</name>
</gene>
<protein>
    <submittedName>
        <fullName evidence="2">Uncharacterized protein</fullName>
    </submittedName>
</protein>
<proteinExistence type="predicted"/>
<organism evidence="2 3">
    <name type="scientific">Gordonibacter urolithinfaciens</name>
    <dbReference type="NCBI Taxonomy" id="1335613"/>
    <lineage>
        <taxon>Bacteria</taxon>
        <taxon>Bacillati</taxon>
        <taxon>Actinomycetota</taxon>
        <taxon>Coriobacteriia</taxon>
        <taxon>Eggerthellales</taxon>
        <taxon>Eggerthellaceae</taxon>
        <taxon>Gordonibacter</taxon>
    </lineage>
</organism>
<accession>A0A7K0I9M3</accession>
<evidence type="ECO:0000313" key="2">
    <source>
        <dbReference type="EMBL" id="MSA94773.1"/>
    </source>
</evidence>
<feature type="region of interest" description="Disordered" evidence="1">
    <location>
        <begin position="27"/>
        <end position="46"/>
    </location>
</feature>
<dbReference type="Proteomes" id="UP000462865">
    <property type="component" value="Unassembled WGS sequence"/>
</dbReference>
<dbReference type="AlphaFoldDB" id="A0A7K0I9M3"/>
<sequence>MIENIMDKNQVGGTMLGEKVASRGLPPGVFPAQPKKAASNEAAFLP</sequence>
<name>A0A7K0I9M3_9ACTN</name>
<comment type="caution">
    <text evidence="2">The sequence shown here is derived from an EMBL/GenBank/DDBJ whole genome shotgun (WGS) entry which is preliminary data.</text>
</comment>
<evidence type="ECO:0000313" key="3">
    <source>
        <dbReference type="Proteomes" id="UP000462865"/>
    </source>
</evidence>